<name>A0A4Y8MGT7_9BURK</name>
<gene>
    <name evidence="2" type="ORF">E2553_44125</name>
</gene>
<dbReference type="AlphaFoldDB" id="A0A4Y8MGT7"/>
<keyword evidence="2" id="KW-0223">Dioxygenase</keyword>
<proteinExistence type="predicted"/>
<dbReference type="EMBL" id="SNVI01000008">
    <property type="protein sequence ID" value="TFE36662.1"/>
    <property type="molecule type" value="Genomic_DNA"/>
</dbReference>
<dbReference type="SUPFAM" id="SSF53213">
    <property type="entry name" value="LigB-like"/>
    <property type="match status" value="1"/>
</dbReference>
<dbReference type="Gene3D" id="3.40.830.10">
    <property type="entry name" value="LigB-like"/>
    <property type="match status" value="1"/>
</dbReference>
<sequence>MGKIVGAALVSHHPGLFQTEDFRVRMGDGTDSDLIPGFGRVRVQIEAVAPDTIVIFDTHWFTTGYHLIDGGERYQGTYISDEMPWYLYGQQYDYRGSPGFARLVEAVGAERKVFSKGVFDESLPRHYATINIVNKLVRGEKVVTVSTCQNCQPRHYLESGEVIGEAIARSDARVVLLASGALSHRFNEIDWVQKHPRMYHEENVSRPENIARDKEAIALFEEGRHDLILDQWDEKFRPLPWEGFGGHYLQMIGALGGRTCRSKGVVLSDYENARGTGNVHIWFPTA</sequence>
<keyword evidence="2" id="KW-0560">Oxidoreductase</keyword>
<reference evidence="2 3" key="1">
    <citation type="submission" date="2019-03" db="EMBL/GenBank/DDBJ databases">
        <title>Complete Genome Sequence of Paraburkholderia dipogonis ICMP 19430T, a Nitrogen-fixing Symbiont of the South African Invasive Legume Dipogon lignosus in New Zealand.</title>
        <authorList>
            <person name="De Meyer S.E."/>
        </authorList>
    </citation>
    <scope>NUCLEOTIDE SEQUENCE [LARGE SCALE GENOMIC DNA]</scope>
    <source>
        <strain evidence="2 3">ICMP 19430</strain>
    </source>
</reference>
<protein>
    <submittedName>
        <fullName evidence="2">Extradiol ring-cleavage dioxygenase</fullName>
    </submittedName>
</protein>
<evidence type="ECO:0000313" key="3">
    <source>
        <dbReference type="Proteomes" id="UP000297385"/>
    </source>
</evidence>
<dbReference type="Pfam" id="PF02900">
    <property type="entry name" value="LigB"/>
    <property type="match status" value="1"/>
</dbReference>
<feature type="domain" description="Extradiol ring-cleavage dioxygenase class III enzyme subunit B" evidence="1">
    <location>
        <begin position="7"/>
        <end position="280"/>
    </location>
</feature>
<evidence type="ECO:0000313" key="2">
    <source>
        <dbReference type="EMBL" id="TFE36662.1"/>
    </source>
</evidence>
<accession>A0A4Y8MGT7</accession>
<dbReference type="GO" id="GO:0008198">
    <property type="term" value="F:ferrous iron binding"/>
    <property type="evidence" value="ECO:0007669"/>
    <property type="project" value="InterPro"/>
</dbReference>
<dbReference type="RefSeq" id="WP_121311270.1">
    <property type="nucleotide sequence ID" value="NZ_SNVI01000008.1"/>
</dbReference>
<comment type="caution">
    <text evidence="2">The sequence shown here is derived from an EMBL/GenBank/DDBJ whole genome shotgun (WGS) entry which is preliminary data.</text>
</comment>
<evidence type="ECO:0000259" key="1">
    <source>
        <dbReference type="Pfam" id="PF02900"/>
    </source>
</evidence>
<dbReference type="InterPro" id="IPR004183">
    <property type="entry name" value="Xdiol_dOase_suB"/>
</dbReference>
<dbReference type="GO" id="GO:0016702">
    <property type="term" value="F:oxidoreductase activity, acting on single donors with incorporation of molecular oxygen, incorporation of two atoms of oxygen"/>
    <property type="evidence" value="ECO:0007669"/>
    <property type="project" value="UniProtKB-ARBA"/>
</dbReference>
<organism evidence="2 3">
    <name type="scientific">Paraburkholderia dipogonis</name>
    <dbReference type="NCBI Taxonomy" id="1211383"/>
    <lineage>
        <taxon>Bacteria</taxon>
        <taxon>Pseudomonadati</taxon>
        <taxon>Pseudomonadota</taxon>
        <taxon>Betaproteobacteria</taxon>
        <taxon>Burkholderiales</taxon>
        <taxon>Burkholderiaceae</taxon>
        <taxon>Paraburkholderia</taxon>
    </lineage>
</organism>
<dbReference type="Proteomes" id="UP000297385">
    <property type="component" value="Unassembled WGS sequence"/>
</dbReference>